<dbReference type="Proteomes" id="UP000186817">
    <property type="component" value="Unassembled WGS sequence"/>
</dbReference>
<dbReference type="OrthoDB" id="414860at2759"/>
<gene>
    <name evidence="2" type="ORF">AK812_SmicGene45036</name>
</gene>
<keyword evidence="1" id="KW-0732">Signal</keyword>
<name>A0A1Q9BWX7_SYMMI</name>
<protein>
    <submittedName>
        <fullName evidence="2">Uncharacterized protein</fullName>
    </submittedName>
</protein>
<proteinExistence type="predicted"/>
<reference evidence="2 3" key="1">
    <citation type="submission" date="2016-02" db="EMBL/GenBank/DDBJ databases">
        <title>Genome analysis of coral dinoflagellate symbionts highlights evolutionary adaptations to a symbiotic lifestyle.</title>
        <authorList>
            <person name="Aranda M."/>
            <person name="Li Y."/>
            <person name="Liew Y.J."/>
            <person name="Baumgarten S."/>
            <person name="Simakov O."/>
            <person name="Wilson M."/>
            <person name="Piel J."/>
            <person name="Ashoor H."/>
            <person name="Bougouffa S."/>
            <person name="Bajic V.B."/>
            <person name="Ryu T."/>
            <person name="Ravasi T."/>
            <person name="Bayer T."/>
            <person name="Micklem G."/>
            <person name="Kim H."/>
            <person name="Bhak J."/>
            <person name="Lajeunesse T.C."/>
            <person name="Voolstra C.R."/>
        </authorList>
    </citation>
    <scope>NUCLEOTIDE SEQUENCE [LARGE SCALE GENOMIC DNA]</scope>
    <source>
        <strain evidence="2 3">CCMP2467</strain>
    </source>
</reference>
<evidence type="ECO:0000313" key="2">
    <source>
        <dbReference type="EMBL" id="OLP75203.1"/>
    </source>
</evidence>
<feature type="signal peptide" evidence="1">
    <location>
        <begin position="1"/>
        <end position="27"/>
    </location>
</feature>
<organism evidence="2 3">
    <name type="scientific">Symbiodinium microadriaticum</name>
    <name type="common">Dinoflagellate</name>
    <name type="synonym">Zooxanthella microadriatica</name>
    <dbReference type="NCBI Taxonomy" id="2951"/>
    <lineage>
        <taxon>Eukaryota</taxon>
        <taxon>Sar</taxon>
        <taxon>Alveolata</taxon>
        <taxon>Dinophyceae</taxon>
        <taxon>Suessiales</taxon>
        <taxon>Symbiodiniaceae</taxon>
        <taxon>Symbiodinium</taxon>
    </lineage>
</organism>
<evidence type="ECO:0000256" key="1">
    <source>
        <dbReference type="SAM" id="SignalP"/>
    </source>
</evidence>
<feature type="chain" id="PRO_5010308901" evidence="1">
    <location>
        <begin position="28"/>
        <end position="980"/>
    </location>
</feature>
<dbReference type="EMBL" id="LSRX01002692">
    <property type="protein sequence ID" value="OLP75203.1"/>
    <property type="molecule type" value="Genomic_DNA"/>
</dbReference>
<dbReference type="AlphaFoldDB" id="A0A1Q9BWX7"/>
<accession>A0A1Q9BWX7</accession>
<comment type="caution">
    <text evidence="2">The sequence shown here is derived from an EMBL/GenBank/DDBJ whole genome shotgun (WGS) entry which is preliminary data.</text>
</comment>
<sequence>MARTSPAPRKPHTRLLALLALWVCVWTVQTSRSFARAGPIARPAPFSRRAPVARALSEAALAKGDDVTGDAVNVTAEALQHALEEALKVLPEAACRRLPNTGEGRRELCTLCWQLHAALSTEGETKGETELIKEMQNLMKVPTENTEPMPQPSSSGGFSDAAELLNFMLANVKAELVTSWQLQLTKPNGEVSISRFDAGTTAEEMLAAAPADSTISDIYLKTQERKSFGFAPTLNRSEVLDVLRDNKLSTDSDLNEIKKQLKKTCIPLRCAKDSDNIPGPDLDFVTTEPGKETILSSCDHVQPDKSQVWVLAGESGSGKSVLSCKLPEYLFPDGAILYATASSEAFAYRGNQSNAYVDFLKSLLEHLESKDLDLVGLISDMRTALQPKSPGVWQCCMTSWEKALPDKAQNWFTNPTGPKLDHLTLVLDEATDPVLARGMVDLGRTLQHHFLQHASRVQVVIAGTGLELLETLSGQAKFGTDPSKAKVIVVQSPNLTRVLDKISSQWTPQQRTDFTQALENGFFAKTLASNARMLFRGVLPVLSHRHHFCQPKDYPTTLSDRLQTIASHAHNMDYALRLYLTSNTVGTLGHKKRSTLLAKAFRFHLQKSRQSLETNEVWPPPVGQSNETDYEEIFTRGLAGRRMTSSALKLLSCYFQASELTPGGNAFEELCLCHILSQLRAEGMTAERIDGLSAGWPPPRSRANLSAAKSKLKKRPDPDKDFFKKLKTLSQDQPPVRAFVFRQLHPRAQGPDLFYLVKKDKGWELHAWQCKERSRNISEQDWKKWWLSLGVAWNETVGNGKNDESAKKKAQKKKNAENAKYSALGIQLLKEKLQGALNGSTVKLAGLAIATSLPGKDVMNLGVPQVADCACYIYPRECLQPTYEVCNPFEKKSSCRLPFESCFAECKCRAHQRPQKAMCPQVRVTSSKKHPKPRDAQGKGSFLFLHVCFYNQNVCGQSPQHRSWDGAYGSFLTARRGSFN</sequence>
<evidence type="ECO:0000313" key="3">
    <source>
        <dbReference type="Proteomes" id="UP000186817"/>
    </source>
</evidence>
<keyword evidence="3" id="KW-1185">Reference proteome</keyword>